<feature type="non-terminal residue" evidence="1">
    <location>
        <position position="36"/>
    </location>
</feature>
<accession>Q9ZG45</accession>
<protein>
    <submittedName>
        <fullName evidence="1">Hypothetical membrane protein</fullName>
    </submittedName>
</protein>
<dbReference type="AlphaFoldDB" id="Q9ZG45"/>
<dbReference type="EMBL" id="AF087320">
    <property type="protein sequence ID" value="AAD04095.1"/>
    <property type="molecule type" value="Genomic_DNA"/>
</dbReference>
<evidence type="ECO:0000313" key="1">
    <source>
        <dbReference type="EMBL" id="AAD04095.1"/>
    </source>
</evidence>
<reference evidence="1" key="1">
    <citation type="submission" date="1998-08" db="EMBL/GenBank/DDBJ databases">
        <title>Gene identification of Chlamydia trachomatis by random DNA sequencing.</title>
        <authorList>
            <person name="Wang L."/>
            <person name="Steenburg S.D."/>
            <person name="Zheng Y."/>
            <person name="Larsen S.H."/>
        </authorList>
    </citation>
    <scope>NUCLEOTIDE SEQUENCE</scope>
    <source>
        <strain evidence="1">L2 434B</strain>
    </source>
</reference>
<proteinExistence type="predicted"/>
<name>Q9ZG45_CHLTH</name>
<sequence length="36" mass="4336">FMKLRPSSVRPRSRSLFKAKVLTFLFSCYFLDSLFF</sequence>
<feature type="non-terminal residue" evidence="1">
    <location>
        <position position="1"/>
    </location>
</feature>
<organism evidence="1">
    <name type="scientific">Chlamydia trachomatis</name>
    <dbReference type="NCBI Taxonomy" id="813"/>
    <lineage>
        <taxon>Bacteria</taxon>
        <taxon>Pseudomonadati</taxon>
        <taxon>Chlamydiota</taxon>
        <taxon>Chlamydiia</taxon>
        <taxon>Chlamydiales</taxon>
        <taxon>Chlamydiaceae</taxon>
        <taxon>Chlamydia/Chlamydophila group</taxon>
        <taxon>Chlamydia</taxon>
    </lineage>
</organism>